<dbReference type="AlphaFoldDB" id="A0A1R3KY84"/>
<proteinExistence type="predicted"/>
<keyword evidence="1" id="KW-0732">Signal</keyword>
<protein>
    <submittedName>
        <fullName evidence="2">Uncharacterized protein</fullName>
    </submittedName>
</protein>
<dbReference type="Gene3D" id="2.60.120.10">
    <property type="entry name" value="Jelly Rolls"/>
    <property type="match status" value="1"/>
</dbReference>
<name>A0A1R3KY84_9ROSI</name>
<feature type="chain" id="PRO_5010362435" evidence="1">
    <location>
        <begin position="24"/>
        <end position="217"/>
    </location>
</feature>
<comment type="caution">
    <text evidence="2">The sequence shown here is derived from an EMBL/GenBank/DDBJ whole genome shotgun (WGS) entry which is preliminary data.</text>
</comment>
<evidence type="ECO:0000313" key="2">
    <source>
        <dbReference type="EMBL" id="OMP12032.1"/>
    </source>
</evidence>
<accession>A0A1R3KY84</accession>
<organism evidence="2 3">
    <name type="scientific">Corchorus olitorius</name>
    <dbReference type="NCBI Taxonomy" id="93759"/>
    <lineage>
        <taxon>Eukaryota</taxon>
        <taxon>Viridiplantae</taxon>
        <taxon>Streptophyta</taxon>
        <taxon>Embryophyta</taxon>
        <taxon>Tracheophyta</taxon>
        <taxon>Spermatophyta</taxon>
        <taxon>Magnoliopsida</taxon>
        <taxon>eudicotyledons</taxon>
        <taxon>Gunneridae</taxon>
        <taxon>Pentapetalae</taxon>
        <taxon>rosids</taxon>
        <taxon>malvids</taxon>
        <taxon>Malvales</taxon>
        <taxon>Malvaceae</taxon>
        <taxon>Grewioideae</taxon>
        <taxon>Apeibeae</taxon>
        <taxon>Corchorus</taxon>
    </lineage>
</organism>
<dbReference type="Proteomes" id="UP000187203">
    <property type="component" value="Unassembled WGS sequence"/>
</dbReference>
<feature type="signal peptide" evidence="1">
    <location>
        <begin position="1"/>
        <end position="23"/>
    </location>
</feature>
<evidence type="ECO:0000256" key="1">
    <source>
        <dbReference type="SAM" id="SignalP"/>
    </source>
</evidence>
<keyword evidence="3" id="KW-1185">Reference proteome</keyword>
<reference evidence="3" key="1">
    <citation type="submission" date="2013-09" db="EMBL/GenBank/DDBJ databases">
        <title>Corchorus olitorius genome sequencing.</title>
        <authorList>
            <person name="Alam M."/>
            <person name="Haque M.S."/>
            <person name="Islam M.S."/>
            <person name="Emdad E.M."/>
            <person name="Islam M.M."/>
            <person name="Ahmed B."/>
            <person name="Halim A."/>
            <person name="Hossen Q.M.M."/>
            <person name="Hossain M.Z."/>
            <person name="Ahmed R."/>
            <person name="Khan M.M."/>
            <person name="Islam R."/>
            <person name="Rashid M.M."/>
            <person name="Khan S.A."/>
            <person name="Rahman M.S."/>
            <person name="Alam M."/>
            <person name="Yahiya A.S."/>
            <person name="Khan M.S."/>
            <person name="Azam M.S."/>
            <person name="Haque T."/>
            <person name="Lashkar M.Z.H."/>
            <person name="Akhand A.I."/>
            <person name="Morshed G."/>
            <person name="Roy S."/>
            <person name="Uddin K.S."/>
            <person name="Rabeya T."/>
            <person name="Hossain A.S."/>
            <person name="Chowdhury A."/>
            <person name="Snigdha A.R."/>
            <person name="Mortoza M.S."/>
            <person name="Matin S.A."/>
            <person name="Hoque S.M.E."/>
            <person name="Islam M.K."/>
            <person name="Roy D.K."/>
            <person name="Haider R."/>
            <person name="Moosa M.M."/>
            <person name="Elias S.M."/>
            <person name="Hasan A.M."/>
            <person name="Jahan S."/>
            <person name="Shafiuddin M."/>
            <person name="Mahmood N."/>
            <person name="Shommy N.S."/>
        </authorList>
    </citation>
    <scope>NUCLEOTIDE SEQUENCE [LARGE SCALE GENOMIC DNA]</scope>
    <source>
        <strain evidence="3">cv. O-4</strain>
    </source>
</reference>
<dbReference type="EMBL" id="AWUE01009962">
    <property type="protein sequence ID" value="OMP12032.1"/>
    <property type="molecule type" value="Genomic_DNA"/>
</dbReference>
<dbReference type="InterPro" id="IPR014710">
    <property type="entry name" value="RmlC-like_jellyroll"/>
</dbReference>
<evidence type="ECO:0000313" key="3">
    <source>
        <dbReference type="Proteomes" id="UP000187203"/>
    </source>
</evidence>
<sequence length="217" mass="24166">MTKPALAFAAALLALNATASVAAQPHHVYTNKDFYKNGVFQKEVAKDAIAQLLASYGHTLTPAMRQQLWVNDFGLGDYQHVGLASITWVNNLDYGYYAMTMYLLPNQMIPEHRHMPISAPPARPAKHESWRVLDGWVYNFSEIGAASADIPPTPKSFGPVQSHNVVIQHQGETLSLKKLESYHFLMANSKGAIVDEYGNWQDRRGWFSSNPKVAPTP</sequence>
<gene>
    <name evidence="2" type="ORF">COLO4_03503</name>
</gene>